<feature type="non-terminal residue" evidence="1">
    <location>
        <position position="78"/>
    </location>
</feature>
<sequence length="78" mass="8519">MSFTPDILPIRESDEEIVSILSSPGIELPPLLPALAYALGDLTLLDANLWLDPAKSLEEQGGWSQEEQDLCRIIALEG</sequence>
<dbReference type="EMBL" id="UINC01168454">
    <property type="protein sequence ID" value="SVD71492.1"/>
    <property type="molecule type" value="Genomic_DNA"/>
</dbReference>
<proteinExistence type="predicted"/>
<reference evidence="1" key="1">
    <citation type="submission" date="2018-05" db="EMBL/GenBank/DDBJ databases">
        <authorList>
            <person name="Lanie J.A."/>
            <person name="Ng W.-L."/>
            <person name="Kazmierczak K.M."/>
            <person name="Andrzejewski T.M."/>
            <person name="Davidsen T.M."/>
            <person name="Wayne K.J."/>
            <person name="Tettelin H."/>
            <person name="Glass J.I."/>
            <person name="Rusch D."/>
            <person name="Podicherti R."/>
            <person name="Tsui H.-C.T."/>
            <person name="Winkler M.E."/>
        </authorList>
    </citation>
    <scope>NUCLEOTIDE SEQUENCE</scope>
</reference>
<evidence type="ECO:0000313" key="1">
    <source>
        <dbReference type="EMBL" id="SVD71492.1"/>
    </source>
</evidence>
<organism evidence="1">
    <name type="scientific">marine metagenome</name>
    <dbReference type="NCBI Taxonomy" id="408172"/>
    <lineage>
        <taxon>unclassified sequences</taxon>
        <taxon>metagenomes</taxon>
        <taxon>ecological metagenomes</taxon>
    </lineage>
</organism>
<gene>
    <name evidence="1" type="ORF">METZ01_LOCUS424346</name>
</gene>
<accession>A0A382XK42</accession>
<dbReference type="AlphaFoldDB" id="A0A382XK42"/>
<protein>
    <submittedName>
        <fullName evidence="1">Uncharacterized protein</fullName>
    </submittedName>
</protein>
<name>A0A382XK42_9ZZZZ</name>